<dbReference type="PROSITE" id="PS50933">
    <property type="entry name" value="CHRD"/>
    <property type="match status" value="1"/>
</dbReference>
<feature type="domain" description="CHRD" evidence="1">
    <location>
        <begin position="30"/>
        <end position="186"/>
    </location>
</feature>
<evidence type="ECO:0000313" key="2">
    <source>
        <dbReference type="EMBL" id="BBA35776.1"/>
    </source>
</evidence>
<reference evidence="2 3" key="1">
    <citation type="submission" date="2016-12" db="EMBL/GenBank/DDBJ databases">
        <title>Genome sequencing of Methylocaldum marinum.</title>
        <authorList>
            <person name="Takeuchi M."/>
            <person name="Kamagata Y."/>
            <person name="Hiraoka S."/>
            <person name="Oshima K."/>
            <person name="Hattori M."/>
            <person name="Iwasaki W."/>
        </authorList>
    </citation>
    <scope>NUCLEOTIDE SEQUENCE [LARGE SCALE GENOMIC DNA]</scope>
    <source>
        <strain evidence="2 3">S8</strain>
    </source>
</reference>
<keyword evidence="3" id="KW-1185">Reference proteome</keyword>
<organism evidence="2 3">
    <name type="scientific">Methylocaldum marinum</name>
    <dbReference type="NCBI Taxonomy" id="1432792"/>
    <lineage>
        <taxon>Bacteria</taxon>
        <taxon>Pseudomonadati</taxon>
        <taxon>Pseudomonadota</taxon>
        <taxon>Gammaproteobacteria</taxon>
        <taxon>Methylococcales</taxon>
        <taxon>Methylococcaceae</taxon>
        <taxon>Methylocaldum</taxon>
    </lineage>
</organism>
<dbReference type="Proteomes" id="UP000266313">
    <property type="component" value="Chromosome"/>
</dbReference>
<dbReference type="KEGG" id="mmai:sS8_3844"/>
<dbReference type="InterPro" id="IPR010895">
    <property type="entry name" value="CHRD"/>
</dbReference>
<name>A0A250KW70_9GAMM</name>
<dbReference type="EMBL" id="AP017928">
    <property type="protein sequence ID" value="BBA35776.1"/>
    <property type="molecule type" value="Genomic_DNA"/>
</dbReference>
<sequence>MHKEDKDMKMRKSAISIVLTCLFSGSVYSQEGPFVANLRGSEEVPQVESTARGIALFQLNEDSTEVTYRLSVHQVGQDEGARLTEAQLHCAPQGETGPVVADLLGQVRGGVTAPLEVSATMSDANIISEEDQTAEDGTTCSTAIGTPVTTLAELLQAIEAGNIYVNVSSEQNQEGEIRGQVVSITAGEQPTQPPAE</sequence>
<protein>
    <submittedName>
        <fullName evidence="2">CHRD domain protein</fullName>
    </submittedName>
</protein>
<dbReference type="OrthoDB" id="9783299at2"/>
<accession>A0A250KW70</accession>
<evidence type="ECO:0000313" key="3">
    <source>
        <dbReference type="Proteomes" id="UP000266313"/>
    </source>
</evidence>
<dbReference type="Pfam" id="PF07452">
    <property type="entry name" value="CHRD"/>
    <property type="match status" value="1"/>
</dbReference>
<dbReference type="AlphaFoldDB" id="A0A250KW70"/>
<proteinExistence type="predicted"/>
<dbReference type="SMART" id="SM00754">
    <property type="entry name" value="CHRD"/>
    <property type="match status" value="1"/>
</dbReference>
<evidence type="ECO:0000259" key="1">
    <source>
        <dbReference type="PROSITE" id="PS50933"/>
    </source>
</evidence>
<gene>
    <name evidence="2" type="ORF">sS8_3844</name>
</gene>